<dbReference type="Gene3D" id="1.10.8.790">
    <property type="entry name" value="RNA-dependent RNA polymerase, slab domain, helical subdomain-like"/>
    <property type="match status" value="1"/>
</dbReference>
<gene>
    <name evidence="4" type="ORF">G7Z17_g5199</name>
</gene>
<dbReference type="OrthoDB" id="10055769at2759"/>
<feature type="region of interest" description="Disordered" evidence="2">
    <location>
        <begin position="206"/>
        <end position="266"/>
    </location>
</feature>
<name>A0A9P5LBY2_9HYPO</name>
<evidence type="ECO:0000256" key="1">
    <source>
        <dbReference type="RuleBase" id="RU363098"/>
    </source>
</evidence>
<dbReference type="GO" id="GO:0031380">
    <property type="term" value="C:nuclear RNA-directed RNA polymerase complex"/>
    <property type="evidence" value="ECO:0007669"/>
    <property type="project" value="TreeGrafter"/>
</dbReference>
<proteinExistence type="inferred from homology"/>
<feature type="region of interest" description="Disordered" evidence="2">
    <location>
        <begin position="1279"/>
        <end position="1305"/>
    </location>
</feature>
<feature type="domain" description="RDRP core" evidence="3">
    <location>
        <begin position="470"/>
        <end position="1116"/>
    </location>
</feature>
<feature type="compositionally biased region" description="Acidic residues" evidence="2">
    <location>
        <begin position="1291"/>
        <end position="1305"/>
    </location>
</feature>
<dbReference type="GO" id="GO:0030422">
    <property type="term" value="P:siRNA processing"/>
    <property type="evidence" value="ECO:0007669"/>
    <property type="project" value="TreeGrafter"/>
</dbReference>
<dbReference type="PANTHER" id="PTHR23079">
    <property type="entry name" value="RNA-DEPENDENT RNA POLYMERASE"/>
    <property type="match status" value="1"/>
</dbReference>
<dbReference type="InterPro" id="IPR007855">
    <property type="entry name" value="RDRP"/>
</dbReference>
<accession>A0A9P5LBY2</accession>
<comment type="caution">
    <text evidence="4">The sequence shown here is derived from an EMBL/GenBank/DDBJ whole genome shotgun (WGS) entry which is preliminary data.</text>
</comment>
<keyword evidence="1" id="KW-0694">RNA-binding</keyword>
<comment type="similarity">
    <text evidence="1">Belongs to the RdRP family.</text>
</comment>
<dbReference type="InterPro" id="IPR057596">
    <property type="entry name" value="RDRP_core"/>
</dbReference>
<keyword evidence="5" id="KW-1185">Reference proteome</keyword>
<reference evidence="4" key="1">
    <citation type="submission" date="2020-03" db="EMBL/GenBank/DDBJ databases">
        <title>Draft Genome Sequence of Cylindrodendrum hubeiense.</title>
        <authorList>
            <person name="Buettner E."/>
            <person name="Kellner H."/>
        </authorList>
    </citation>
    <scope>NUCLEOTIDE SEQUENCE</scope>
    <source>
        <strain evidence="4">IHI 201604</strain>
    </source>
</reference>
<sequence>MPNSEKLHAAARGKDGRRAVMAGPLGFHQESLCVSVGRRLGGWDISPTITTPCLASTRLASTSRRHWYESSACLAMAATLPVSTRQEELHRTIRSLSLDFELHLQVPNPTISPSKRRQQHRTSEQERVDAIYNRAHYLHFKDPRQLSTSIGRFREQADRLLRDWTSKRNANPDAAPTSTPLDPLRARPSLEERAVLQRLLLELLQNANSSPTRAKRPSPEFPGRDPKRPKPQPIQVADSLDDIPVRSRTSIGTSTTLSTPSRASSFMNRSASSSKLSFASSVFSTVDGGVFSSQTTIESARSRNVIQGSSFTSKQTIDDSFGHYDTRPPDPETPQPARHLPRDGKIREEENILAHSGRSIVPHMAFPVPGLNQAPFIILWELTRAAIHCNVDLAQWDLEYKPNDAWHNQTKFRGKVVSHPLFVGKGLPPPCDANSWAAGLGNFNANGKTLTLSVDLAYSAEESGPLFRPKLHPPKLELGHRLSRRFGADRFMEVTLPSPYGKDTPSIIKKDIEGPEKIIQWLTDKLHYFVGRSWAPFYTRDVKKTIKDPQPPHKTRNIYQERVQFFAVDGISFRLPQSQFPPPQEASCLSARTKMKRSDLLGWALNIENNTNQPVPKLFSRLALSLSRTFPTIVLERHQIQNRDVDLGSKDVMNDGIGRMSRSVARKVATHLGISETPCCYQARIGSAKGIWIVDVEDDGLDDNDWIETYPSQRKWKCDFEDIHHRTFEVRNWARELRSAALNAQFIPVLEAQSQIPGMMRKAIAKHLEDGLRMELDGQIAAMNHPMDLRAWIRRSAFSSISGLSQGHVPFTAGLPDREEDIIPFLLDAGFDTKVNQFLKELTWDMRKRQTDQLKEKMNIKIPRSTYAYMVVDFTGTLEEGEVQLAFSSKFEADGESDTLLDGIEVLVARAPAHFVSDIQKVKAVFKPNLKQLKDVIVFSSKGDSPLADLLSGGDYDGDQAWVCWDPEIVRNFTNSPVPDQPKLVDLGYIQTFNPTFQSILDTSVDMESACATFLHSAISFSMQPSLLGICTSFKERLCYYENSVSSQRAVALSTLVGLLVDQSKQGLLFSNDDYNRLKNDMNMKGREPEYLNERSSNYVNRDRSIHILDYLKFDIANVVIEKSLESFYKTINTLSVTKWDDDLIKAVESKWKVTMTNRPDASSNFNAKVKEVFEEWVSIQPPKELLSSRSVVGLLDVWNGDPALSKWALLKASTTFKMCHGTGYKMVWRLAGQQLAHIKAMASRKGADVSSVAVTAEMWNVLRPDTKRITALAARRESGQDNESLAAIEEISEFDDNGTQLDDS</sequence>
<dbReference type="GO" id="GO:0003723">
    <property type="term" value="F:RNA binding"/>
    <property type="evidence" value="ECO:0007669"/>
    <property type="project" value="UniProtKB-KW"/>
</dbReference>
<feature type="compositionally biased region" description="Basic and acidic residues" evidence="2">
    <location>
        <begin position="316"/>
        <end position="330"/>
    </location>
</feature>
<feature type="compositionally biased region" description="Polar residues" evidence="2">
    <location>
        <begin position="247"/>
        <end position="260"/>
    </location>
</feature>
<keyword evidence="1" id="KW-0808">Transferase</keyword>
<feature type="region of interest" description="Disordered" evidence="2">
    <location>
        <begin position="307"/>
        <end position="344"/>
    </location>
</feature>
<dbReference type="PANTHER" id="PTHR23079:SF14">
    <property type="entry name" value="RNA-DEPENDENT RNA POLYMERASE"/>
    <property type="match status" value="1"/>
</dbReference>
<dbReference type="EMBL" id="JAANBB010000083">
    <property type="protein sequence ID" value="KAF7551170.1"/>
    <property type="molecule type" value="Genomic_DNA"/>
</dbReference>
<dbReference type="GO" id="GO:0003968">
    <property type="term" value="F:RNA-directed RNA polymerase activity"/>
    <property type="evidence" value="ECO:0007669"/>
    <property type="project" value="UniProtKB-KW"/>
</dbReference>
<keyword evidence="1" id="KW-0696">RNA-directed RNA polymerase</keyword>
<dbReference type="Proteomes" id="UP000722485">
    <property type="component" value="Unassembled WGS sequence"/>
</dbReference>
<evidence type="ECO:0000313" key="5">
    <source>
        <dbReference type="Proteomes" id="UP000722485"/>
    </source>
</evidence>
<feature type="region of interest" description="Disordered" evidence="2">
    <location>
        <begin position="164"/>
        <end position="187"/>
    </location>
</feature>
<organism evidence="4 5">
    <name type="scientific">Cylindrodendrum hubeiense</name>
    <dbReference type="NCBI Taxonomy" id="595255"/>
    <lineage>
        <taxon>Eukaryota</taxon>
        <taxon>Fungi</taxon>
        <taxon>Dikarya</taxon>
        <taxon>Ascomycota</taxon>
        <taxon>Pezizomycotina</taxon>
        <taxon>Sordariomycetes</taxon>
        <taxon>Hypocreomycetidae</taxon>
        <taxon>Hypocreales</taxon>
        <taxon>Nectriaceae</taxon>
        <taxon>Cylindrodendrum</taxon>
    </lineage>
</organism>
<comment type="catalytic activity">
    <reaction evidence="1">
        <text>RNA(n) + a ribonucleoside 5'-triphosphate = RNA(n+1) + diphosphate</text>
        <dbReference type="Rhea" id="RHEA:21248"/>
        <dbReference type="Rhea" id="RHEA-COMP:14527"/>
        <dbReference type="Rhea" id="RHEA-COMP:17342"/>
        <dbReference type="ChEBI" id="CHEBI:33019"/>
        <dbReference type="ChEBI" id="CHEBI:61557"/>
        <dbReference type="ChEBI" id="CHEBI:140395"/>
        <dbReference type="EC" id="2.7.7.48"/>
    </reaction>
</comment>
<dbReference type="EC" id="2.7.7.48" evidence="1"/>
<protein>
    <recommendedName>
        <fullName evidence="1">RNA-dependent RNA polymerase</fullName>
        <ecNumber evidence="1">2.7.7.48</ecNumber>
    </recommendedName>
</protein>
<evidence type="ECO:0000256" key="2">
    <source>
        <dbReference type="SAM" id="MobiDB-lite"/>
    </source>
</evidence>
<evidence type="ECO:0000259" key="3">
    <source>
        <dbReference type="Pfam" id="PF05183"/>
    </source>
</evidence>
<keyword evidence="1" id="KW-0548">Nucleotidyltransferase</keyword>
<dbReference type="Pfam" id="PF05183">
    <property type="entry name" value="RdRP"/>
    <property type="match status" value="1"/>
</dbReference>
<evidence type="ECO:0000313" key="4">
    <source>
        <dbReference type="EMBL" id="KAF7551170.1"/>
    </source>
</evidence>